<dbReference type="Proteomes" id="UP000309594">
    <property type="component" value="Unassembled WGS sequence"/>
</dbReference>
<organism evidence="1 2">
    <name type="scientific">Pedobacter hiemivivus</name>
    <dbReference type="NCBI Taxonomy" id="2530454"/>
    <lineage>
        <taxon>Bacteria</taxon>
        <taxon>Pseudomonadati</taxon>
        <taxon>Bacteroidota</taxon>
        <taxon>Sphingobacteriia</taxon>
        <taxon>Sphingobacteriales</taxon>
        <taxon>Sphingobacteriaceae</taxon>
        <taxon>Pedobacter</taxon>
    </lineage>
</organism>
<accession>A0A4U1GH51</accession>
<proteinExistence type="predicted"/>
<comment type="caution">
    <text evidence="1">The sequence shown here is derived from an EMBL/GenBank/DDBJ whole genome shotgun (WGS) entry which is preliminary data.</text>
</comment>
<dbReference type="RefSeq" id="WP_136880070.1">
    <property type="nucleotide sequence ID" value="NZ_SWDX01000003.1"/>
</dbReference>
<gene>
    <name evidence="1" type="ORF">FBD94_09750</name>
</gene>
<name>A0A4U1GH51_9SPHI</name>
<dbReference type="AlphaFoldDB" id="A0A4U1GH51"/>
<protein>
    <submittedName>
        <fullName evidence="1">Uncharacterized protein</fullName>
    </submittedName>
</protein>
<evidence type="ECO:0000313" key="1">
    <source>
        <dbReference type="EMBL" id="TKC62489.1"/>
    </source>
</evidence>
<sequence>MMANKPYWHKLLLYWMEKGHNGFTLPFLIGSQKYHLPDGNLHPQGISGLITEMALHSDTETYITYCPDIKQIIFGLRNIDKQKIAGEFFQLKGRNTQLFRTKVVNDLPIELDALIIELTDRFQTYVDNGQYSVNDLEWTSFTAKESDFIKVCFLEA</sequence>
<reference evidence="1 2" key="1">
    <citation type="submission" date="2019-04" db="EMBL/GenBank/DDBJ databases">
        <title>Pedobacter sp. RP-1-16 sp. nov., isolated from Arctic soil.</title>
        <authorList>
            <person name="Dahal R.H."/>
            <person name="Kim D.-U."/>
        </authorList>
    </citation>
    <scope>NUCLEOTIDE SEQUENCE [LARGE SCALE GENOMIC DNA]</scope>
    <source>
        <strain evidence="1 2">RP-1-16</strain>
    </source>
</reference>
<evidence type="ECO:0000313" key="2">
    <source>
        <dbReference type="Proteomes" id="UP000309594"/>
    </source>
</evidence>
<dbReference type="EMBL" id="SWDX01000003">
    <property type="protein sequence ID" value="TKC62489.1"/>
    <property type="molecule type" value="Genomic_DNA"/>
</dbReference>